<protein>
    <submittedName>
        <fullName evidence="2">Uncharacterized protein</fullName>
    </submittedName>
</protein>
<evidence type="ECO:0000313" key="2">
    <source>
        <dbReference type="EMBL" id="KAJ8781983.1"/>
    </source>
</evidence>
<dbReference type="EMBL" id="JAIQCJ010002136">
    <property type="protein sequence ID" value="KAJ8781983.1"/>
    <property type="molecule type" value="Genomic_DNA"/>
</dbReference>
<feature type="compositionally biased region" description="Basic and acidic residues" evidence="1">
    <location>
        <begin position="110"/>
        <end position="119"/>
    </location>
</feature>
<evidence type="ECO:0000256" key="1">
    <source>
        <dbReference type="SAM" id="MobiDB-lite"/>
    </source>
</evidence>
<evidence type="ECO:0000313" key="3">
    <source>
        <dbReference type="Proteomes" id="UP001159641"/>
    </source>
</evidence>
<accession>A0AB34GPH6</accession>
<keyword evidence="3" id="KW-1185">Reference proteome</keyword>
<reference evidence="2 3" key="1">
    <citation type="submission" date="2022-11" db="EMBL/GenBank/DDBJ databases">
        <title>Whole genome sequence of Eschrichtius robustus ER-17-0199.</title>
        <authorList>
            <person name="Bruniche-Olsen A."/>
            <person name="Black A.N."/>
            <person name="Fields C.J."/>
            <person name="Walden K."/>
            <person name="Dewoody J.A."/>
        </authorList>
    </citation>
    <scope>NUCLEOTIDE SEQUENCE [LARGE SCALE GENOMIC DNA]</scope>
    <source>
        <strain evidence="2">ER-17-0199</strain>
        <tissue evidence="2">Blubber</tissue>
    </source>
</reference>
<sequence length="161" mass="17032">MILDNLRHIKILTLTAPAKSLLLYKRIKAAAAAVGTVLPRLGYHSLGGRAKQLRRAVLGRSAAEEAPVLSPCRAAETAGGITAVNAGASAAHQRNTGLGGSPFGKSRTVRQGEEHSRGPAALREEVGFHWLLPNGRPKPNPNLNSVRLIAELVGHDFPGEM</sequence>
<dbReference type="Proteomes" id="UP001159641">
    <property type="component" value="Unassembled WGS sequence"/>
</dbReference>
<gene>
    <name evidence="2" type="ORF">J1605_010496</name>
</gene>
<comment type="caution">
    <text evidence="2">The sequence shown here is derived from an EMBL/GenBank/DDBJ whole genome shotgun (WGS) entry which is preliminary data.</text>
</comment>
<name>A0AB34GPH6_ESCRO</name>
<proteinExistence type="predicted"/>
<dbReference type="AlphaFoldDB" id="A0AB34GPH6"/>
<organism evidence="2 3">
    <name type="scientific">Eschrichtius robustus</name>
    <name type="common">California gray whale</name>
    <name type="synonym">Eschrichtius gibbosus</name>
    <dbReference type="NCBI Taxonomy" id="9764"/>
    <lineage>
        <taxon>Eukaryota</taxon>
        <taxon>Metazoa</taxon>
        <taxon>Chordata</taxon>
        <taxon>Craniata</taxon>
        <taxon>Vertebrata</taxon>
        <taxon>Euteleostomi</taxon>
        <taxon>Mammalia</taxon>
        <taxon>Eutheria</taxon>
        <taxon>Laurasiatheria</taxon>
        <taxon>Artiodactyla</taxon>
        <taxon>Whippomorpha</taxon>
        <taxon>Cetacea</taxon>
        <taxon>Mysticeti</taxon>
        <taxon>Eschrichtiidae</taxon>
        <taxon>Eschrichtius</taxon>
    </lineage>
</organism>
<feature type="region of interest" description="Disordered" evidence="1">
    <location>
        <begin position="92"/>
        <end position="119"/>
    </location>
</feature>